<dbReference type="InterPro" id="IPR037257">
    <property type="entry name" value="T2SS_E_N_sf"/>
</dbReference>
<reference evidence="2 3" key="1">
    <citation type="submission" date="2018-02" db="EMBL/GenBank/DDBJ databases">
        <authorList>
            <person name="Cohen D.B."/>
            <person name="Kent A.D."/>
        </authorList>
    </citation>
    <scope>NUCLEOTIDE SEQUENCE [LARGE SCALE GENOMIC DNA]</scope>
    <source>
        <strain evidence="2 3">ULC007</strain>
    </source>
</reference>
<accession>A0A2T1DGV9</accession>
<keyword evidence="3" id="KW-1185">Reference proteome</keyword>
<protein>
    <recommendedName>
        <fullName evidence="4">Type II secretion system protein GspE N-terminal domain-containing protein</fullName>
    </recommendedName>
</protein>
<feature type="region of interest" description="Disordered" evidence="1">
    <location>
        <begin position="94"/>
        <end position="124"/>
    </location>
</feature>
<evidence type="ECO:0000313" key="2">
    <source>
        <dbReference type="EMBL" id="PSB19740.1"/>
    </source>
</evidence>
<evidence type="ECO:0000313" key="3">
    <source>
        <dbReference type="Proteomes" id="UP000238634"/>
    </source>
</evidence>
<evidence type="ECO:0008006" key="4">
    <source>
        <dbReference type="Google" id="ProtNLM"/>
    </source>
</evidence>
<dbReference type="EMBL" id="PVWG01000009">
    <property type="protein sequence ID" value="PSB19740.1"/>
    <property type="molecule type" value="Genomic_DNA"/>
</dbReference>
<comment type="caution">
    <text evidence="2">The sequence shown here is derived from an EMBL/GenBank/DDBJ whole genome shotgun (WGS) entry which is preliminary data.</text>
</comment>
<proteinExistence type="predicted"/>
<name>A0A2T1DGV9_9CYAN</name>
<dbReference type="SUPFAM" id="SSF160246">
    <property type="entry name" value="EspE N-terminal domain-like"/>
    <property type="match status" value="1"/>
</dbReference>
<dbReference type="STRING" id="1920490.GCA_001895925_00103"/>
<evidence type="ECO:0000256" key="1">
    <source>
        <dbReference type="SAM" id="MobiDB-lite"/>
    </source>
</evidence>
<dbReference type="Proteomes" id="UP000238634">
    <property type="component" value="Unassembled WGS sequence"/>
</dbReference>
<dbReference type="AlphaFoldDB" id="A0A2T1DGV9"/>
<sequence length="124" mass="13608">MRDRNEPVKRLGCYLIEAGLITQAQIDVALNDQKIMDDMRFGEVLVARGWIKQQTLDYLIKKIVDPEQRAARASQQKSLSPDLVSAAIVKPTPPSIAAKSSSVLPNERKPLPSLPADDGVSWAG</sequence>
<reference evidence="2 3" key="2">
    <citation type="submission" date="2018-03" db="EMBL/GenBank/DDBJ databases">
        <title>The ancient ancestry and fast evolution of plastids.</title>
        <authorList>
            <person name="Moore K.R."/>
            <person name="Magnabosco C."/>
            <person name="Momper L."/>
            <person name="Gold D.A."/>
            <person name="Bosak T."/>
            <person name="Fournier G.P."/>
        </authorList>
    </citation>
    <scope>NUCLEOTIDE SEQUENCE [LARGE SCALE GENOMIC DNA]</scope>
    <source>
        <strain evidence="2 3">ULC007</strain>
    </source>
</reference>
<gene>
    <name evidence="2" type="ORF">C7B65_10635</name>
</gene>
<organism evidence="2 3">
    <name type="scientific">Phormidesmis priestleyi ULC007</name>
    <dbReference type="NCBI Taxonomy" id="1920490"/>
    <lineage>
        <taxon>Bacteria</taxon>
        <taxon>Bacillati</taxon>
        <taxon>Cyanobacteriota</taxon>
        <taxon>Cyanophyceae</taxon>
        <taxon>Leptolyngbyales</taxon>
        <taxon>Leptolyngbyaceae</taxon>
        <taxon>Phormidesmis</taxon>
    </lineage>
</organism>